<dbReference type="InterPro" id="IPR002104">
    <property type="entry name" value="Integrase_catalytic"/>
</dbReference>
<evidence type="ECO:0000256" key="2">
    <source>
        <dbReference type="ARBA" id="ARBA00022908"/>
    </source>
</evidence>
<accession>A0A3G8YGW0</accession>
<dbReference type="InterPro" id="IPR004107">
    <property type="entry name" value="Integrase_SAM-like_N"/>
</dbReference>
<name>A0A3G8YGW0_9DEIO</name>
<dbReference type="InterPro" id="IPR011010">
    <property type="entry name" value="DNA_brk_join_enz"/>
</dbReference>
<evidence type="ECO:0000313" key="7">
    <source>
        <dbReference type="EMBL" id="AZI43427.1"/>
    </source>
</evidence>
<gene>
    <name evidence="7" type="ORF">EHF33_12285</name>
</gene>
<dbReference type="PROSITE" id="PS51898">
    <property type="entry name" value="TYR_RECOMBINASE"/>
    <property type="match status" value="1"/>
</dbReference>
<evidence type="ECO:0000256" key="5">
    <source>
        <dbReference type="SAM" id="MobiDB-lite"/>
    </source>
</evidence>
<keyword evidence="3" id="KW-0238">DNA-binding</keyword>
<feature type="compositionally biased region" description="Basic and acidic residues" evidence="5">
    <location>
        <begin position="1"/>
        <end position="16"/>
    </location>
</feature>
<dbReference type="GO" id="GO:0006310">
    <property type="term" value="P:DNA recombination"/>
    <property type="evidence" value="ECO:0007669"/>
    <property type="project" value="UniProtKB-KW"/>
</dbReference>
<evidence type="ECO:0000313" key="8">
    <source>
        <dbReference type="Proteomes" id="UP000276417"/>
    </source>
</evidence>
<keyword evidence="8" id="KW-1185">Reference proteome</keyword>
<dbReference type="EMBL" id="CP034183">
    <property type="protein sequence ID" value="AZI43427.1"/>
    <property type="molecule type" value="Genomic_DNA"/>
</dbReference>
<reference evidence="7 8" key="1">
    <citation type="submission" date="2018-11" db="EMBL/GenBank/DDBJ databases">
        <title>Deinococcus shelandsis sp. nov., isolated from South Shetland Islands soil of Antarctica.</title>
        <authorList>
            <person name="Tian J."/>
        </authorList>
    </citation>
    <scope>NUCLEOTIDE SEQUENCE [LARGE SCALE GENOMIC DNA]</scope>
    <source>
        <strain evidence="7 8">S14-83T</strain>
    </source>
</reference>
<dbReference type="GO" id="GO:0015074">
    <property type="term" value="P:DNA integration"/>
    <property type="evidence" value="ECO:0007669"/>
    <property type="project" value="UniProtKB-KW"/>
</dbReference>
<feature type="region of interest" description="Disordered" evidence="5">
    <location>
        <begin position="1"/>
        <end position="26"/>
    </location>
</feature>
<dbReference type="CDD" id="cd01189">
    <property type="entry name" value="INT_ICEBs1_C_like"/>
    <property type="match status" value="1"/>
</dbReference>
<organism evidence="7 8">
    <name type="scientific">Deinococcus psychrotolerans</name>
    <dbReference type="NCBI Taxonomy" id="2489213"/>
    <lineage>
        <taxon>Bacteria</taxon>
        <taxon>Thermotogati</taxon>
        <taxon>Deinococcota</taxon>
        <taxon>Deinococci</taxon>
        <taxon>Deinococcales</taxon>
        <taxon>Deinococcaceae</taxon>
        <taxon>Deinococcus</taxon>
    </lineage>
</organism>
<dbReference type="Pfam" id="PF14659">
    <property type="entry name" value="Phage_int_SAM_3"/>
    <property type="match status" value="1"/>
</dbReference>
<dbReference type="InterPro" id="IPR010998">
    <property type="entry name" value="Integrase_recombinase_N"/>
</dbReference>
<dbReference type="AlphaFoldDB" id="A0A3G8YGW0"/>
<dbReference type="SUPFAM" id="SSF56349">
    <property type="entry name" value="DNA breaking-rejoining enzymes"/>
    <property type="match status" value="1"/>
</dbReference>
<keyword evidence="2" id="KW-0229">DNA integration</keyword>
<evidence type="ECO:0000256" key="1">
    <source>
        <dbReference type="ARBA" id="ARBA00008857"/>
    </source>
</evidence>
<evidence type="ECO:0000259" key="6">
    <source>
        <dbReference type="PROSITE" id="PS51898"/>
    </source>
</evidence>
<dbReference type="Gene3D" id="1.10.150.130">
    <property type="match status" value="1"/>
</dbReference>
<keyword evidence="4" id="KW-0233">DNA recombination</keyword>
<evidence type="ECO:0000256" key="4">
    <source>
        <dbReference type="ARBA" id="ARBA00023172"/>
    </source>
</evidence>
<dbReference type="InterPro" id="IPR050808">
    <property type="entry name" value="Phage_Integrase"/>
</dbReference>
<sequence length="393" mass="44236">MTRTVQKEEHSSRRSNGDGSVTQDRKLANGENVYQWRIRVKLPTGQTKRLTGTFQGRSKQEAREAMYAAKTAAENGSAPQATRSMTIGDLLSEWMEQGRVYDGVRPRTLQLQSDLIRLHILPRIGDWTVAALNPTLLEEYHRTLIKETKLTRSRAQIHSLLNQALSYAVRRGYLIANPLREVKLPKRPQIMGAAAQTTIKAWTPEQAGQLAEAALKDGSVFAYAIVFALRTGLRLGEVFGLRWECVDLTEGWLKVEEVLSTHGPLSRSITSPKTTQSCRKIKLGRSALECLDHLKAAQTEQGHPDADYVFATREGTMQHPNNVNRTLKRLLTKAGLPRYSFHSLRHTFVSIAAHQNWSIKAVSVYVGHANTVITQTTYMHLWPEHQEAIELDL</sequence>
<dbReference type="RefSeq" id="WP_124871970.1">
    <property type="nucleotide sequence ID" value="NZ_CP034183.1"/>
</dbReference>
<dbReference type="InterPro" id="IPR013762">
    <property type="entry name" value="Integrase-like_cat_sf"/>
</dbReference>
<protein>
    <submittedName>
        <fullName evidence="7">Site-specific integrase</fullName>
    </submittedName>
</protein>
<dbReference type="PANTHER" id="PTHR30629:SF2">
    <property type="entry name" value="PROPHAGE INTEGRASE INTS-RELATED"/>
    <property type="match status" value="1"/>
</dbReference>
<dbReference type="OrthoDB" id="73608at2"/>
<dbReference type="Proteomes" id="UP000276417">
    <property type="component" value="Chromosome 1"/>
</dbReference>
<evidence type="ECO:0000256" key="3">
    <source>
        <dbReference type="ARBA" id="ARBA00023125"/>
    </source>
</evidence>
<dbReference type="GO" id="GO:0003677">
    <property type="term" value="F:DNA binding"/>
    <property type="evidence" value="ECO:0007669"/>
    <property type="project" value="UniProtKB-KW"/>
</dbReference>
<proteinExistence type="inferred from homology"/>
<feature type="domain" description="Tyr recombinase" evidence="6">
    <location>
        <begin position="197"/>
        <end position="391"/>
    </location>
</feature>
<dbReference type="Pfam" id="PF00589">
    <property type="entry name" value="Phage_integrase"/>
    <property type="match status" value="1"/>
</dbReference>
<comment type="similarity">
    <text evidence="1">Belongs to the 'phage' integrase family.</text>
</comment>
<dbReference type="KEGG" id="dph:EHF33_12285"/>
<dbReference type="PANTHER" id="PTHR30629">
    <property type="entry name" value="PROPHAGE INTEGRASE"/>
    <property type="match status" value="1"/>
</dbReference>
<dbReference type="Gene3D" id="1.10.443.10">
    <property type="entry name" value="Intergrase catalytic core"/>
    <property type="match status" value="1"/>
</dbReference>